<dbReference type="InterPro" id="IPR023198">
    <property type="entry name" value="PGP-like_dom2"/>
</dbReference>
<keyword evidence="2" id="KW-0479">Metal-binding</keyword>
<dbReference type="NCBIfam" id="TIGR01509">
    <property type="entry name" value="HAD-SF-IA-v3"/>
    <property type="match status" value="1"/>
</dbReference>
<dbReference type="NCBIfam" id="TIGR01549">
    <property type="entry name" value="HAD-SF-IA-v1"/>
    <property type="match status" value="1"/>
</dbReference>
<evidence type="ECO:0000256" key="3">
    <source>
        <dbReference type="ARBA" id="ARBA00022842"/>
    </source>
</evidence>
<evidence type="ECO:0000256" key="2">
    <source>
        <dbReference type="ARBA" id="ARBA00022723"/>
    </source>
</evidence>
<gene>
    <name evidence="5" type="ORF">RMAR00112_LOCUS6088</name>
</gene>
<dbReference type="InterPro" id="IPR051600">
    <property type="entry name" value="Beta-PGM-like"/>
</dbReference>
<dbReference type="Gene3D" id="1.10.150.240">
    <property type="entry name" value="Putative phosphatase, domain 2"/>
    <property type="match status" value="1"/>
</dbReference>
<dbReference type="AlphaFoldDB" id="A0A7S2ZF16"/>
<organism evidence="5">
    <name type="scientific">Rhodosorus marinus</name>
    <dbReference type="NCBI Taxonomy" id="101924"/>
    <lineage>
        <taxon>Eukaryota</taxon>
        <taxon>Rhodophyta</taxon>
        <taxon>Stylonematophyceae</taxon>
        <taxon>Stylonematales</taxon>
        <taxon>Stylonemataceae</taxon>
        <taxon>Rhodosorus</taxon>
    </lineage>
</organism>
<accession>A0A7S2ZF16</accession>
<dbReference type="InterPro" id="IPR023214">
    <property type="entry name" value="HAD_sf"/>
</dbReference>
<dbReference type="InterPro" id="IPR006439">
    <property type="entry name" value="HAD-SF_hydro_IA"/>
</dbReference>
<evidence type="ECO:0000313" key="5">
    <source>
        <dbReference type="EMBL" id="CAE0038130.1"/>
    </source>
</evidence>
<name>A0A7S2ZF16_9RHOD</name>
<dbReference type="GO" id="GO:0046872">
    <property type="term" value="F:metal ion binding"/>
    <property type="evidence" value="ECO:0007669"/>
    <property type="project" value="UniProtKB-KW"/>
</dbReference>
<reference evidence="5" key="1">
    <citation type="submission" date="2021-01" db="EMBL/GenBank/DDBJ databases">
        <authorList>
            <person name="Corre E."/>
            <person name="Pelletier E."/>
            <person name="Niang G."/>
            <person name="Scheremetjew M."/>
            <person name="Finn R."/>
            <person name="Kale V."/>
            <person name="Holt S."/>
            <person name="Cochrane G."/>
            <person name="Meng A."/>
            <person name="Brown T."/>
            <person name="Cohen L."/>
        </authorList>
    </citation>
    <scope>NUCLEOTIDE SEQUENCE</scope>
    <source>
        <strain evidence="5">CCMP 769</strain>
    </source>
</reference>
<dbReference type="SFLD" id="SFLDG01129">
    <property type="entry name" value="C1.5:_HAD__Beta-PGM__Phosphata"/>
    <property type="match status" value="1"/>
</dbReference>
<dbReference type="SFLD" id="SFLDS00003">
    <property type="entry name" value="Haloacid_Dehalogenase"/>
    <property type="match status" value="1"/>
</dbReference>
<protein>
    <submittedName>
        <fullName evidence="5">Uncharacterized protein</fullName>
    </submittedName>
</protein>
<keyword evidence="3" id="KW-0460">Magnesium</keyword>
<dbReference type="PANTHER" id="PTHR46193">
    <property type="entry name" value="6-PHOSPHOGLUCONATE PHOSPHATASE"/>
    <property type="match status" value="1"/>
</dbReference>
<evidence type="ECO:0000256" key="4">
    <source>
        <dbReference type="ARBA" id="ARBA00023277"/>
    </source>
</evidence>
<dbReference type="InterPro" id="IPR036412">
    <property type="entry name" value="HAD-like_sf"/>
</dbReference>
<proteinExistence type="predicted"/>
<dbReference type="EMBL" id="HBHW01008089">
    <property type="protein sequence ID" value="CAE0038130.1"/>
    <property type="molecule type" value="Transcribed_RNA"/>
</dbReference>
<dbReference type="GO" id="GO:0003824">
    <property type="term" value="F:catalytic activity"/>
    <property type="evidence" value="ECO:0007669"/>
    <property type="project" value="UniProtKB-ARBA"/>
</dbReference>
<comment type="cofactor">
    <cofactor evidence="1">
        <name>Mg(2+)</name>
        <dbReference type="ChEBI" id="CHEBI:18420"/>
    </cofactor>
</comment>
<dbReference type="SUPFAM" id="SSF56784">
    <property type="entry name" value="HAD-like"/>
    <property type="match status" value="1"/>
</dbReference>
<dbReference type="Pfam" id="PF00702">
    <property type="entry name" value="Hydrolase"/>
    <property type="match status" value="1"/>
</dbReference>
<sequence>MGEVGRFPEWVEAIVFDLDGTLVETELLKARSYAKVAQELHECVPEDRLRLLQSDSDCQKTIRDVQSEREEILHPIVAPATISEGQKCADRAMKVFLTNLGATSEYIARKLVDELEIEPLLRPAMERFGEEEPWKALYKLRKEMYYDTFATEKNLYESRYPEALKIVEYARQSGIPLAVATSSSTGDAERVLEALRIRSDFKFVVGRDQVSKAKPDPEIYLKAVKLLGASPEKSLAFEDSVTGLTAGLAAHMHVVAIASPFTKDSLQAQALHPQHLVAYDPAAIWKAIHVA</sequence>
<dbReference type="Gene3D" id="3.40.50.1000">
    <property type="entry name" value="HAD superfamily/HAD-like"/>
    <property type="match status" value="1"/>
</dbReference>
<keyword evidence="4" id="KW-0119">Carbohydrate metabolism</keyword>
<evidence type="ECO:0000256" key="1">
    <source>
        <dbReference type="ARBA" id="ARBA00001946"/>
    </source>
</evidence>
<dbReference type="PANTHER" id="PTHR46193:SF18">
    <property type="entry name" value="HEXITOL PHOSPHATASE B"/>
    <property type="match status" value="1"/>
</dbReference>